<dbReference type="EMBL" id="AK130532">
    <property type="protein sequence ID" value="BAC85372.1"/>
    <property type="molecule type" value="mRNA"/>
</dbReference>
<evidence type="ECO:0000256" key="1">
    <source>
        <dbReference type="SAM" id="SignalP"/>
    </source>
</evidence>
<sequence length="262" mass="25949">MAHVGTSRVGSVLSMSLSIHLLVPTMTKGETGKPGHHEAPRTLQAFPWTWARASPGVSVDMSAGLPQSLLCWPGAPLLPTPPLPSATYVGHSLGLPRAGSSVGPPGSVAAGLGGPWFSGRWVGGALVQWPLGGGGPGSVAAGLGGPLVRWPLGGGALVRWPLGGGGPGSVAAGWGGPWFGGRWVGGPPGLVAAGWGGPLVRWPLGWGGPGSVAAGCGGPWFGGRWVGGSPGSVAARCGGALVQWPLGGGSLHSIPSFPRAWR</sequence>
<organism evidence="2">
    <name type="scientific">Homo sapiens</name>
    <name type="common">Human</name>
    <dbReference type="NCBI Taxonomy" id="9606"/>
    <lineage>
        <taxon>Eukaryota</taxon>
        <taxon>Metazoa</taxon>
        <taxon>Chordata</taxon>
        <taxon>Craniata</taxon>
        <taxon>Vertebrata</taxon>
        <taxon>Euteleostomi</taxon>
        <taxon>Mammalia</taxon>
        <taxon>Eutheria</taxon>
        <taxon>Euarchontoglires</taxon>
        <taxon>Primates</taxon>
        <taxon>Haplorrhini</taxon>
        <taxon>Catarrhini</taxon>
        <taxon>Hominidae</taxon>
        <taxon>Homo</taxon>
    </lineage>
</organism>
<reference evidence="2" key="1">
    <citation type="submission" date="2003-07" db="EMBL/GenBank/DDBJ databases">
        <title>NEDO human cDNA sequencing project.</title>
        <authorList>
            <person name="Kanehori K."/>
            <person name="Ishibashi T."/>
            <person name="Chiba Y."/>
            <person name="Fujimori K."/>
            <person name="Hiraoka S."/>
            <person name="Tanai H."/>
            <person name="Watanabe S."/>
            <person name="Ishida S."/>
            <person name="Ono Y."/>
            <person name="Hotuta T."/>
            <person name="Watanabe M."/>
            <person name="Suzuki Y."/>
            <person name="Hata H."/>
            <person name="Nakagawa K."/>
            <person name="Mizuno S."/>
            <person name="Morinaga M."/>
            <person name="Kawamura M."/>
            <person name="Sugiyama T."/>
            <person name="Irie R."/>
            <person name="Otsuki T."/>
            <person name="Sato H."/>
            <person name="Nishikawa T."/>
            <person name="Sugiyama A."/>
            <person name="Kawakami B."/>
            <person name="Nagai K."/>
            <person name="Isogai T."/>
            <person name="Sugano S."/>
        </authorList>
    </citation>
    <scope>NUCLEOTIDE SEQUENCE</scope>
    <source>
        <tissue evidence="2">Salivary gland</tissue>
    </source>
</reference>
<dbReference type="AlphaFoldDB" id="Q6ZNW4"/>
<proteinExistence type="evidence at transcript level"/>
<evidence type="ECO:0000313" key="2">
    <source>
        <dbReference type="EMBL" id="BAC85372.1"/>
    </source>
</evidence>
<feature type="chain" id="PRO_5004283230" evidence="1">
    <location>
        <begin position="30"/>
        <end position="262"/>
    </location>
</feature>
<accession>Q6ZNW4</accession>
<name>Q6ZNW4_HUMAN</name>
<feature type="signal peptide" evidence="1">
    <location>
        <begin position="1"/>
        <end position="29"/>
    </location>
</feature>
<keyword evidence="1" id="KW-0732">Signal</keyword>
<protein>
    <submittedName>
        <fullName evidence="2">cDNA FLJ27022 fis, clone SLV06258</fullName>
    </submittedName>
</protein>